<proteinExistence type="predicted"/>
<evidence type="ECO:0000313" key="3">
    <source>
        <dbReference type="Proteomes" id="UP000659654"/>
    </source>
</evidence>
<organism evidence="2 4">
    <name type="scientific">Bursaphelenchus xylophilus</name>
    <name type="common">Pinewood nematode worm</name>
    <name type="synonym">Aphelenchoides xylophilus</name>
    <dbReference type="NCBI Taxonomy" id="6326"/>
    <lineage>
        <taxon>Eukaryota</taxon>
        <taxon>Metazoa</taxon>
        <taxon>Ecdysozoa</taxon>
        <taxon>Nematoda</taxon>
        <taxon>Chromadorea</taxon>
        <taxon>Rhabditida</taxon>
        <taxon>Tylenchina</taxon>
        <taxon>Tylenchomorpha</taxon>
        <taxon>Aphelenchoidea</taxon>
        <taxon>Aphelenchoididae</taxon>
        <taxon>Bursaphelenchus</taxon>
    </lineage>
</organism>
<dbReference type="AlphaFoldDB" id="A0A1I7S4F7"/>
<reference evidence="4" key="1">
    <citation type="submission" date="2016-11" db="UniProtKB">
        <authorList>
            <consortium name="WormBaseParasite"/>
        </authorList>
    </citation>
    <scope>IDENTIFICATION</scope>
</reference>
<dbReference type="EMBL" id="CAJFDI010000004">
    <property type="protein sequence ID" value="CAD5227144.1"/>
    <property type="molecule type" value="Genomic_DNA"/>
</dbReference>
<dbReference type="Proteomes" id="UP000659654">
    <property type="component" value="Unassembled WGS sequence"/>
</dbReference>
<dbReference type="EMBL" id="CAJFCV020000004">
    <property type="protein sequence ID" value="CAG9117044.1"/>
    <property type="molecule type" value="Genomic_DNA"/>
</dbReference>
<dbReference type="WBParaSite" id="BXY_0789000.1">
    <property type="protein sequence ID" value="BXY_0789000.1"/>
    <property type="gene ID" value="BXY_0789000"/>
</dbReference>
<sequence>MTNLQKRPNSSSAAFHSHNNGCRLQLIEAVWERGEEAETGLPEKLCAESGKQQEEWGRPAKSRQISAAAVLSVGLLATKRFSHRSGEYNQPAAVVLHSALTLC</sequence>
<evidence type="ECO:0000313" key="1">
    <source>
        <dbReference type="EMBL" id="CAD5227144.1"/>
    </source>
</evidence>
<evidence type="ECO:0000313" key="2">
    <source>
        <dbReference type="Proteomes" id="UP000095284"/>
    </source>
</evidence>
<dbReference type="Proteomes" id="UP000095284">
    <property type="component" value="Unplaced"/>
</dbReference>
<keyword evidence="3" id="KW-1185">Reference proteome</keyword>
<accession>A0A1I7S4F7</accession>
<gene>
    <name evidence="1" type="ORF">BXYJ_LOCUS9689</name>
</gene>
<evidence type="ECO:0000313" key="4">
    <source>
        <dbReference type="WBParaSite" id="BXY_0789000.1"/>
    </source>
</evidence>
<reference evidence="1" key="2">
    <citation type="submission" date="2020-09" db="EMBL/GenBank/DDBJ databases">
        <authorList>
            <person name="Kikuchi T."/>
        </authorList>
    </citation>
    <scope>NUCLEOTIDE SEQUENCE</scope>
    <source>
        <strain evidence="1">Ka4C1</strain>
    </source>
</reference>
<name>A0A1I7S4F7_BURXY</name>
<dbReference type="Proteomes" id="UP000582659">
    <property type="component" value="Unassembled WGS sequence"/>
</dbReference>
<protein>
    <submittedName>
        <fullName evidence="1">(pine wood nematode) hypothetical protein</fullName>
    </submittedName>
</protein>